<evidence type="ECO:0000256" key="1">
    <source>
        <dbReference type="ARBA" id="ARBA00004340"/>
    </source>
</evidence>
<evidence type="ECO:0000256" key="3">
    <source>
        <dbReference type="ARBA" id="ARBA00022525"/>
    </source>
</evidence>
<reference evidence="5 6" key="1">
    <citation type="submission" date="2014-04" db="EMBL/GenBank/DDBJ databases">
        <authorList>
            <consortium name="DOE Joint Genome Institute"/>
            <person name="Kuo A."/>
            <person name="Kohler A."/>
            <person name="Nagy L.G."/>
            <person name="Floudas D."/>
            <person name="Copeland A."/>
            <person name="Barry K.W."/>
            <person name="Cichocki N."/>
            <person name="Veneault-Fourrey C."/>
            <person name="LaButti K."/>
            <person name="Lindquist E.A."/>
            <person name="Lipzen A."/>
            <person name="Lundell T."/>
            <person name="Morin E."/>
            <person name="Murat C."/>
            <person name="Sun H."/>
            <person name="Tunlid A."/>
            <person name="Henrissat B."/>
            <person name="Grigoriev I.V."/>
            <person name="Hibbett D.S."/>
            <person name="Martin F."/>
            <person name="Nordberg H.P."/>
            <person name="Cantor M.N."/>
            <person name="Hua S.X."/>
        </authorList>
    </citation>
    <scope>NUCLEOTIDE SEQUENCE [LARGE SCALE GENOMIC DNA]</scope>
    <source>
        <strain evidence="5 6">Foug A</strain>
    </source>
</reference>
<keyword evidence="3" id="KW-0964">Secreted</keyword>
<dbReference type="AlphaFoldDB" id="A0A0C2ZEH8"/>
<proteinExistence type="predicted"/>
<dbReference type="GO" id="GO:0043657">
    <property type="term" value="C:host cell"/>
    <property type="evidence" value="ECO:0007669"/>
    <property type="project" value="UniProtKB-SubCell"/>
</dbReference>
<evidence type="ECO:0000313" key="6">
    <source>
        <dbReference type="Proteomes" id="UP000053989"/>
    </source>
</evidence>
<name>A0A0C2ZEH8_9AGAM</name>
<dbReference type="Pfam" id="PF20147">
    <property type="entry name" value="Crinkler"/>
    <property type="match status" value="1"/>
</dbReference>
<evidence type="ECO:0000259" key="4">
    <source>
        <dbReference type="Pfam" id="PF20147"/>
    </source>
</evidence>
<dbReference type="OrthoDB" id="3168051at2759"/>
<dbReference type="InterPro" id="IPR045379">
    <property type="entry name" value="Crinkler_N"/>
</dbReference>
<evidence type="ECO:0000256" key="2">
    <source>
        <dbReference type="ARBA" id="ARBA00004613"/>
    </source>
</evidence>
<dbReference type="GO" id="GO:0005576">
    <property type="term" value="C:extracellular region"/>
    <property type="evidence" value="ECO:0007669"/>
    <property type="project" value="UniProtKB-SubCell"/>
</dbReference>
<keyword evidence="6" id="KW-1185">Reference proteome</keyword>
<accession>A0A0C2ZEH8</accession>
<reference evidence="6" key="2">
    <citation type="submission" date="2015-01" db="EMBL/GenBank/DDBJ databases">
        <title>Evolutionary Origins and Diversification of the Mycorrhizal Mutualists.</title>
        <authorList>
            <consortium name="DOE Joint Genome Institute"/>
            <consortium name="Mycorrhizal Genomics Consortium"/>
            <person name="Kohler A."/>
            <person name="Kuo A."/>
            <person name="Nagy L.G."/>
            <person name="Floudas D."/>
            <person name="Copeland A."/>
            <person name="Barry K.W."/>
            <person name="Cichocki N."/>
            <person name="Veneault-Fourrey C."/>
            <person name="LaButti K."/>
            <person name="Lindquist E.A."/>
            <person name="Lipzen A."/>
            <person name="Lundell T."/>
            <person name="Morin E."/>
            <person name="Murat C."/>
            <person name="Riley R."/>
            <person name="Ohm R."/>
            <person name="Sun H."/>
            <person name="Tunlid A."/>
            <person name="Henrissat B."/>
            <person name="Grigoriev I.V."/>
            <person name="Hibbett D.S."/>
            <person name="Martin F."/>
        </authorList>
    </citation>
    <scope>NUCLEOTIDE SEQUENCE [LARGE SCALE GENOMIC DNA]</scope>
    <source>
        <strain evidence="6">Foug A</strain>
    </source>
</reference>
<comment type="subcellular location">
    <subcellularLocation>
        <location evidence="1">Host cell</location>
    </subcellularLocation>
    <subcellularLocation>
        <location evidence="2">Secreted</location>
    </subcellularLocation>
</comment>
<protein>
    <recommendedName>
        <fullName evidence="4">Crinkler effector protein N-terminal domain-containing protein</fullName>
    </recommendedName>
</protein>
<dbReference type="Proteomes" id="UP000053989">
    <property type="component" value="Unassembled WGS sequence"/>
</dbReference>
<dbReference type="HOGENOM" id="CLU_1960877_0_0_1"/>
<organism evidence="5 6">
    <name type="scientific">Scleroderma citrinum Foug A</name>
    <dbReference type="NCBI Taxonomy" id="1036808"/>
    <lineage>
        <taxon>Eukaryota</taxon>
        <taxon>Fungi</taxon>
        <taxon>Dikarya</taxon>
        <taxon>Basidiomycota</taxon>
        <taxon>Agaricomycotina</taxon>
        <taxon>Agaricomycetes</taxon>
        <taxon>Agaricomycetidae</taxon>
        <taxon>Boletales</taxon>
        <taxon>Sclerodermatineae</taxon>
        <taxon>Sclerodermataceae</taxon>
        <taxon>Scleroderma</taxon>
    </lineage>
</organism>
<gene>
    <name evidence="5" type="ORF">SCLCIDRAFT_653058</name>
</gene>
<sequence length="128" mass="13939">MLLSLTDLLSYHQPLQVSWSVSTSSTLQATLSLNCLVLGETRQNIFPVEIVSSENVYALRKAIKDERPNAFCGVDADKLILFRTSKGVEALAGAPVGGNTLSRPWEALSEIFNMPLLPVDSISLSSHH</sequence>
<feature type="domain" description="Crinkler effector protein N-terminal" evidence="4">
    <location>
        <begin position="31"/>
        <end position="111"/>
    </location>
</feature>
<dbReference type="EMBL" id="KN822264">
    <property type="protein sequence ID" value="KIM51347.1"/>
    <property type="molecule type" value="Genomic_DNA"/>
</dbReference>
<dbReference type="InParanoid" id="A0A0C2ZEH8"/>
<evidence type="ECO:0000313" key="5">
    <source>
        <dbReference type="EMBL" id="KIM51347.1"/>
    </source>
</evidence>